<accession>A0A382ABV2</accession>
<dbReference type="AlphaFoldDB" id="A0A382ABV2"/>
<feature type="transmembrane region" description="Helical" evidence="1">
    <location>
        <begin position="6"/>
        <end position="23"/>
    </location>
</feature>
<feature type="non-terminal residue" evidence="2">
    <location>
        <position position="73"/>
    </location>
</feature>
<dbReference type="EMBL" id="UINC01024703">
    <property type="protein sequence ID" value="SVA98879.1"/>
    <property type="molecule type" value="Genomic_DNA"/>
</dbReference>
<keyword evidence="1" id="KW-1133">Transmembrane helix</keyword>
<keyword evidence="1" id="KW-0472">Membrane</keyword>
<evidence type="ECO:0000256" key="1">
    <source>
        <dbReference type="SAM" id="Phobius"/>
    </source>
</evidence>
<sequence>MASLERLILVSVVALLIGLGYWMQHGLQIERHPYDSATVRHQLDYYVKNFVARGRDGLGTSYVLRGAHFEHFL</sequence>
<gene>
    <name evidence="2" type="ORF">METZ01_LOCUS151733</name>
</gene>
<reference evidence="2" key="1">
    <citation type="submission" date="2018-05" db="EMBL/GenBank/DDBJ databases">
        <authorList>
            <person name="Lanie J.A."/>
            <person name="Ng W.-L."/>
            <person name="Kazmierczak K.M."/>
            <person name="Andrzejewski T.M."/>
            <person name="Davidsen T.M."/>
            <person name="Wayne K.J."/>
            <person name="Tettelin H."/>
            <person name="Glass J.I."/>
            <person name="Rusch D."/>
            <person name="Podicherti R."/>
            <person name="Tsui H.-C.T."/>
            <person name="Winkler M.E."/>
        </authorList>
    </citation>
    <scope>NUCLEOTIDE SEQUENCE</scope>
</reference>
<organism evidence="2">
    <name type="scientific">marine metagenome</name>
    <dbReference type="NCBI Taxonomy" id="408172"/>
    <lineage>
        <taxon>unclassified sequences</taxon>
        <taxon>metagenomes</taxon>
        <taxon>ecological metagenomes</taxon>
    </lineage>
</organism>
<keyword evidence="1" id="KW-0812">Transmembrane</keyword>
<name>A0A382ABV2_9ZZZZ</name>
<evidence type="ECO:0000313" key="2">
    <source>
        <dbReference type="EMBL" id="SVA98879.1"/>
    </source>
</evidence>
<proteinExistence type="predicted"/>
<protein>
    <submittedName>
        <fullName evidence="2">Uncharacterized protein</fullName>
    </submittedName>
</protein>